<sequence length="38" mass="4352">MRHLQVASSERFERSRKRCSTKIIFLGATPSVEASCLR</sequence>
<reference evidence="1 2" key="1">
    <citation type="journal article" date="2010" name="J. Bacteriol.">
        <title>Genome sequences of Pelagibaca bermudensis HTCC2601T and Maritimibacter alkaliphilus HTCC2654T, the type strains of two marine Roseobacter genera.</title>
        <authorList>
            <person name="Thrash J.C."/>
            <person name="Cho J.C."/>
            <person name="Ferriera S."/>
            <person name="Johnson J."/>
            <person name="Vergin K.L."/>
            <person name="Giovannoni S.J."/>
        </authorList>
    </citation>
    <scope>NUCLEOTIDE SEQUENCE [LARGE SCALE GENOMIC DNA]</scope>
    <source>
        <strain evidence="2">DSM 26914 / JCM 13377 / KCTC 12554 / HTCC2601</strain>
    </source>
</reference>
<dbReference type="AlphaFoldDB" id="Q0FU04"/>
<comment type="caution">
    <text evidence="1">The sequence shown here is derived from an EMBL/GenBank/DDBJ whole genome shotgun (WGS) entry which is preliminary data.</text>
</comment>
<organism evidence="1 2">
    <name type="scientific">Salipiger bermudensis (strain DSM 26914 / JCM 13377 / KCTC 12554 / HTCC2601)</name>
    <name type="common">Pelagibaca bermudensis</name>
    <dbReference type="NCBI Taxonomy" id="314265"/>
    <lineage>
        <taxon>Bacteria</taxon>
        <taxon>Pseudomonadati</taxon>
        <taxon>Pseudomonadota</taxon>
        <taxon>Alphaproteobacteria</taxon>
        <taxon>Rhodobacterales</taxon>
        <taxon>Roseobacteraceae</taxon>
        <taxon>Salipiger</taxon>
    </lineage>
</organism>
<dbReference type="EMBL" id="AATQ01000005">
    <property type="protein sequence ID" value="EAU47595.1"/>
    <property type="molecule type" value="Genomic_DNA"/>
</dbReference>
<name>Q0FU04_SALBH</name>
<keyword evidence="2" id="KW-1185">Reference proteome</keyword>
<accession>Q0FU04</accession>
<dbReference type="Proteomes" id="UP000006230">
    <property type="component" value="Unassembled WGS sequence"/>
</dbReference>
<gene>
    <name evidence="1" type="ORF">R2601_19699</name>
</gene>
<proteinExistence type="predicted"/>
<protein>
    <submittedName>
        <fullName evidence="1">Uncharacterized protein</fullName>
    </submittedName>
</protein>
<evidence type="ECO:0000313" key="2">
    <source>
        <dbReference type="Proteomes" id="UP000006230"/>
    </source>
</evidence>
<evidence type="ECO:0000313" key="1">
    <source>
        <dbReference type="EMBL" id="EAU47595.1"/>
    </source>
</evidence>
<dbReference type="HOGENOM" id="CLU_3331244_0_0_5"/>